<evidence type="ECO:0000256" key="2">
    <source>
        <dbReference type="PROSITE-ProRule" id="PRU00252"/>
    </source>
</evidence>
<gene>
    <name evidence="4" type="ORF">Cph01nite_00830</name>
</gene>
<dbReference type="Pfam" id="PF00436">
    <property type="entry name" value="SSB"/>
    <property type="match status" value="1"/>
</dbReference>
<evidence type="ECO:0000313" key="4">
    <source>
        <dbReference type="EMBL" id="GIG38321.1"/>
    </source>
</evidence>
<evidence type="ECO:0000256" key="3">
    <source>
        <dbReference type="SAM" id="MobiDB-lite"/>
    </source>
</evidence>
<organism evidence="4 5">
    <name type="scientific">Cellulomonas phragmiteti</name>
    <dbReference type="NCBI Taxonomy" id="478780"/>
    <lineage>
        <taxon>Bacteria</taxon>
        <taxon>Bacillati</taxon>
        <taxon>Actinomycetota</taxon>
        <taxon>Actinomycetes</taxon>
        <taxon>Micrococcales</taxon>
        <taxon>Cellulomonadaceae</taxon>
        <taxon>Cellulomonas</taxon>
    </lineage>
</organism>
<proteinExistence type="predicted"/>
<name>A0ABQ4DG46_9CELL</name>
<dbReference type="Gene3D" id="2.40.50.140">
    <property type="entry name" value="Nucleic acid-binding proteins"/>
    <property type="match status" value="1"/>
</dbReference>
<feature type="compositionally biased region" description="Low complexity" evidence="3">
    <location>
        <begin position="144"/>
        <end position="153"/>
    </location>
</feature>
<accession>A0ABQ4DG46</accession>
<dbReference type="GO" id="GO:0003677">
    <property type="term" value="F:DNA binding"/>
    <property type="evidence" value="ECO:0007669"/>
    <property type="project" value="UniProtKB-KW"/>
</dbReference>
<dbReference type="InterPro" id="IPR012340">
    <property type="entry name" value="NA-bd_OB-fold"/>
</dbReference>
<evidence type="ECO:0000256" key="1">
    <source>
        <dbReference type="ARBA" id="ARBA00023125"/>
    </source>
</evidence>
<dbReference type="InterPro" id="IPR000424">
    <property type="entry name" value="Primosome_PriB/ssb"/>
</dbReference>
<reference evidence="4 5" key="1">
    <citation type="submission" date="2021-01" db="EMBL/GenBank/DDBJ databases">
        <title>Whole genome shotgun sequence of Cellulomonas phragmiteti NBRC 110785.</title>
        <authorList>
            <person name="Komaki H."/>
            <person name="Tamura T."/>
        </authorList>
    </citation>
    <scope>NUCLEOTIDE SEQUENCE [LARGE SCALE GENOMIC DNA]</scope>
    <source>
        <strain evidence="4 5">NBRC 110785</strain>
    </source>
</reference>
<dbReference type="SUPFAM" id="SSF50249">
    <property type="entry name" value="Nucleic acid-binding proteins"/>
    <property type="match status" value="1"/>
</dbReference>
<keyword evidence="5" id="KW-1185">Reference proteome</keyword>
<evidence type="ECO:0000313" key="5">
    <source>
        <dbReference type="Proteomes" id="UP000614741"/>
    </source>
</evidence>
<feature type="region of interest" description="Disordered" evidence="3">
    <location>
        <begin position="129"/>
        <end position="224"/>
    </location>
</feature>
<dbReference type="PROSITE" id="PS50935">
    <property type="entry name" value="SSB"/>
    <property type="match status" value="1"/>
</dbReference>
<keyword evidence="1 2" id="KW-0238">DNA-binding</keyword>
<dbReference type="EMBL" id="BONP01000001">
    <property type="protein sequence ID" value="GIG38321.1"/>
    <property type="molecule type" value="Genomic_DNA"/>
</dbReference>
<feature type="compositionally biased region" description="Acidic residues" evidence="3">
    <location>
        <begin position="183"/>
        <end position="192"/>
    </location>
</feature>
<protein>
    <submittedName>
        <fullName evidence="4">Single-stranded DNA-binding protein</fullName>
    </submittedName>
</protein>
<comment type="caution">
    <text evidence="4">The sequence shown here is derived from an EMBL/GenBank/DDBJ whole genome shotgun (WGS) entry which is preliminary data.</text>
</comment>
<dbReference type="CDD" id="cd04496">
    <property type="entry name" value="SSB_OBF"/>
    <property type="match status" value="1"/>
</dbReference>
<dbReference type="Proteomes" id="UP000614741">
    <property type="component" value="Unassembled WGS sequence"/>
</dbReference>
<sequence length="224" mass="23502">MGHWRQGTTMGTHTQDVTVVGWVGSDLRTYHLDGVGGVPYTQFRLASTRRVLDRQSGAFRDGPTLWFTVKAWRTAAVNLEASLAKGDPVVVVGRLGQSEWVAQDGSPRSELVLEALAVGHDLGYGTTKFRRTLAGPRRGREEVPAAAAPTAAPGSQTSVPPVGAFADDPWASVPDEPGPGDEPAADEPDVLDGEVPGTDEHGITDEVDPGAEATRAGLAMAGRG</sequence>